<name>A0A976NYK5_BRELC</name>
<proteinExistence type="predicted"/>
<keyword evidence="2" id="KW-1185">Reference proteome</keyword>
<comment type="caution">
    <text evidence="1">The sequence shown here is derived from an EMBL/GenBank/DDBJ whole genome shotgun (WGS) entry which is preliminary data.</text>
</comment>
<accession>A0A976NYK5</accession>
<reference evidence="1 2" key="1">
    <citation type="journal article" date="2021" name="Genome Biol.">
        <title>AFLAP: assembly-free linkage analysis pipeline using k-mers from genome sequencing data.</title>
        <authorList>
            <person name="Fletcher K."/>
            <person name="Zhang L."/>
            <person name="Gil J."/>
            <person name="Han R."/>
            <person name="Cavanaugh K."/>
            <person name="Michelmore R."/>
        </authorList>
    </citation>
    <scope>NUCLEOTIDE SEQUENCE [LARGE SCALE GENOMIC DNA]</scope>
    <source>
        <strain evidence="1 2">SF5</strain>
    </source>
</reference>
<dbReference type="Pfam" id="PF14968">
    <property type="entry name" value="CCDC84"/>
    <property type="match status" value="1"/>
</dbReference>
<dbReference type="PANTHER" id="PTHR31198:SF1">
    <property type="entry name" value="CENTROSOMAL AT-AC SPLICING FACTOR"/>
    <property type="match status" value="1"/>
</dbReference>
<dbReference type="EMBL" id="SHOA02000012">
    <property type="protein sequence ID" value="TDH72714.1"/>
    <property type="molecule type" value="Genomic_DNA"/>
</dbReference>
<evidence type="ECO:0000313" key="2">
    <source>
        <dbReference type="Proteomes" id="UP000294530"/>
    </source>
</evidence>
<dbReference type="Proteomes" id="UP000294530">
    <property type="component" value="Unassembled WGS sequence"/>
</dbReference>
<sequence>MVVSDDVVMAPYCVACRRSSVEKWRKHIFSRTHQQTTQKFLLQQVTRLQAFCNVPSDWGHCVFCDATLAMANAPSHFGCESHRKQVEAFCRKHRCDANRQLRPQLWLNASKRRQLEAAVATVKDSNLEQEIQLEEKATVGQATRKHTEAFLSSAVSRLQDVRHKRQKTEHEMPVKDVMTPGQQIRQDGYIKHEHMGTKSLGFVHRVTEFAQGEGLSSIAPVRWGATVGNVHTGAIPPWMVETEDEYKQCNQREQARTVSSTTNLKTDKKRRGVLTELRSKSEYTSDWLPNFGGVWQEGPRSKTKQAFQKPTTVAKFSRSHVLTRPTEAPSRIFFQTVQSQAVPPLPSPSFDSFLIPTMTNEESQAPIRIPLETFSMQDTTTKPCESFDEKKALLLAQRDRLRAKLAATKRSK</sequence>
<evidence type="ECO:0008006" key="3">
    <source>
        <dbReference type="Google" id="ProtNLM"/>
    </source>
</evidence>
<dbReference type="OrthoDB" id="1892805at2759"/>
<evidence type="ECO:0000313" key="1">
    <source>
        <dbReference type="EMBL" id="TDH72714.1"/>
    </source>
</evidence>
<dbReference type="GeneID" id="94346281"/>
<gene>
    <name evidence="1" type="ORF">CCR75_002513</name>
</gene>
<dbReference type="PANTHER" id="PTHR31198">
    <property type="entry name" value="COILED-COIL DOMAIN-CONTAINING PROTEIN 84"/>
    <property type="match status" value="1"/>
</dbReference>
<protein>
    <recommendedName>
        <fullName evidence="3">Coiled-coil domain-containing protein 84</fullName>
    </recommendedName>
</protein>
<organism evidence="1 2">
    <name type="scientific">Bremia lactucae</name>
    <name type="common">Lettuce downy mildew</name>
    <dbReference type="NCBI Taxonomy" id="4779"/>
    <lineage>
        <taxon>Eukaryota</taxon>
        <taxon>Sar</taxon>
        <taxon>Stramenopiles</taxon>
        <taxon>Oomycota</taxon>
        <taxon>Peronosporomycetes</taxon>
        <taxon>Peronosporales</taxon>
        <taxon>Peronosporaceae</taxon>
        <taxon>Bremia</taxon>
    </lineage>
</organism>
<dbReference type="RefSeq" id="XP_067822213.1">
    <property type="nucleotide sequence ID" value="XM_067960610.1"/>
</dbReference>
<dbReference type="AlphaFoldDB" id="A0A976NYK5"/>
<dbReference type="InterPro" id="IPR028015">
    <property type="entry name" value="CCDC84-like"/>
</dbReference>
<dbReference type="KEGG" id="blac:94346281"/>